<evidence type="ECO:0000256" key="3">
    <source>
        <dbReference type="ARBA" id="ARBA00022688"/>
    </source>
</evidence>
<comment type="function">
    <text evidence="9">Catalyzes the hydroxylation of 2-nonaprenyl-3-methyl-6-methoxy-1,4-benzoquinol during ubiquinone biosynthesis.</text>
</comment>
<keyword evidence="7 9" id="KW-0503">Monooxygenase</keyword>
<dbReference type="PANTHER" id="PTHR11237">
    <property type="entry name" value="COENZYME Q10 BIOSYNTHESIS PROTEIN 7"/>
    <property type="match status" value="1"/>
</dbReference>
<keyword evidence="4 9" id="KW-0479">Metal-binding</keyword>
<evidence type="ECO:0000256" key="4">
    <source>
        <dbReference type="ARBA" id="ARBA00022723"/>
    </source>
</evidence>
<evidence type="ECO:0000256" key="8">
    <source>
        <dbReference type="ARBA" id="ARBA00023136"/>
    </source>
</evidence>
<accession>A0A1B8Q9V9</accession>
<dbReference type="EC" id="1.14.99.60" evidence="9"/>
<dbReference type="EMBL" id="LZNA01000069">
    <property type="protein sequence ID" value="OBX75844.1"/>
    <property type="molecule type" value="Genomic_DNA"/>
</dbReference>
<proteinExistence type="inferred from homology"/>
<name>A0A1B8Q9V9_9GAMM</name>
<reference evidence="10 11" key="1">
    <citation type="submission" date="2016-06" db="EMBL/GenBank/DDBJ databases">
        <title>Draft genome of Moraxella atlantae CCUG 59586.</title>
        <authorList>
            <person name="Salva-Serra F."/>
            <person name="Engstrom-Jakobsson H."/>
            <person name="Thorell K."/>
            <person name="Gonzales-Siles L."/>
            <person name="Karlsson R."/>
            <person name="Boulund F."/>
            <person name="Engstrand L."/>
            <person name="Kristiansson E."/>
            <person name="Moore E."/>
        </authorList>
    </citation>
    <scope>NUCLEOTIDE SEQUENCE [LARGE SCALE GENOMIC DNA]</scope>
    <source>
        <strain evidence="10 11">CCUG 59586</strain>
    </source>
</reference>
<feature type="binding site" evidence="9">
    <location>
        <position position="104"/>
    </location>
    <ligand>
        <name>Fe cation</name>
        <dbReference type="ChEBI" id="CHEBI:24875"/>
        <label>1</label>
    </ligand>
</feature>
<dbReference type="Gene3D" id="1.20.1260.10">
    <property type="match status" value="1"/>
</dbReference>
<dbReference type="HAMAP" id="MF_01658">
    <property type="entry name" value="COQ7"/>
    <property type="match status" value="1"/>
</dbReference>
<keyword evidence="5 9" id="KW-0560">Oxidoreductase</keyword>
<feature type="binding site" evidence="9">
    <location>
        <position position="74"/>
    </location>
    <ligand>
        <name>Fe cation</name>
        <dbReference type="ChEBI" id="CHEBI:24875"/>
        <label>1</label>
    </ligand>
</feature>
<dbReference type="NCBIfam" id="NF033656">
    <property type="entry name" value="DMQ_monoox_COQ7"/>
    <property type="match status" value="1"/>
</dbReference>
<feature type="binding site" evidence="9">
    <location>
        <position position="188"/>
    </location>
    <ligand>
        <name>Fe cation</name>
        <dbReference type="ChEBI" id="CHEBI:24875"/>
        <label>1</label>
    </ligand>
</feature>
<dbReference type="InterPro" id="IPR009078">
    <property type="entry name" value="Ferritin-like_SF"/>
</dbReference>
<dbReference type="Pfam" id="PF03232">
    <property type="entry name" value="COQ7"/>
    <property type="match status" value="1"/>
</dbReference>
<dbReference type="PANTHER" id="PTHR11237:SF4">
    <property type="entry name" value="5-DEMETHOXYUBIQUINONE HYDROXYLASE, MITOCHONDRIAL"/>
    <property type="match status" value="1"/>
</dbReference>
<comment type="similarity">
    <text evidence="9">Belongs to the COQ7 family.</text>
</comment>
<evidence type="ECO:0000256" key="2">
    <source>
        <dbReference type="ARBA" id="ARBA00022475"/>
    </source>
</evidence>
<protein>
    <recommendedName>
        <fullName evidence="9">3-demethoxyubiquinol 3-hydroxylase</fullName>
        <shortName evidence="9">DMQ hydroxylase</shortName>
        <ecNumber evidence="9">1.14.99.60</ecNumber>
    </recommendedName>
    <alternativeName>
        <fullName evidence="9">2-nonaprenyl-3-methyl-6-methoxy-1,4-benzoquinol hydroxylase</fullName>
    </alternativeName>
</protein>
<dbReference type="InterPro" id="IPR011566">
    <property type="entry name" value="Ubq_synth_Coq7"/>
</dbReference>
<feature type="binding site" evidence="9">
    <location>
        <position position="188"/>
    </location>
    <ligand>
        <name>Fe cation</name>
        <dbReference type="ChEBI" id="CHEBI:24875"/>
        <label>2</label>
    </ligand>
</feature>
<evidence type="ECO:0000313" key="10">
    <source>
        <dbReference type="EMBL" id="OBX75844.1"/>
    </source>
</evidence>
<dbReference type="RefSeq" id="WP_067338669.1">
    <property type="nucleotide sequence ID" value="NZ_CP171132.1"/>
</dbReference>
<dbReference type="GO" id="GO:0006744">
    <property type="term" value="P:ubiquinone biosynthetic process"/>
    <property type="evidence" value="ECO:0007669"/>
    <property type="project" value="UniProtKB-UniRule"/>
</dbReference>
<keyword evidence="11" id="KW-1185">Reference proteome</keyword>
<dbReference type="CDD" id="cd01042">
    <property type="entry name" value="DMQH"/>
    <property type="match status" value="1"/>
</dbReference>
<dbReference type="UniPathway" id="UPA00232"/>
<keyword evidence="2 9" id="KW-1003">Cell membrane</keyword>
<organism evidence="10 11">
    <name type="scientific">Faucicola atlantae</name>
    <dbReference type="NCBI Taxonomy" id="34059"/>
    <lineage>
        <taxon>Bacteria</taxon>
        <taxon>Pseudomonadati</taxon>
        <taxon>Pseudomonadota</taxon>
        <taxon>Gammaproteobacteria</taxon>
        <taxon>Moraxellales</taxon>
        <taxon>Moraxellaceae</taxon>
        <taxon>Faucicola</taxon>
    </lineage>
</organism>
<evidence type="ECO:0000313" key="11">
    <source>
        <dbReference type="Proteomes" id="UP000092616"/>
    </source>
</evidence>
<dbReference type="InterPro" id="IPR012347">
    <property type="entry name" value="Ferritin-like"/>
</dbReference>
<feature type="binding site" evidence="9">
    <location>
        <position position="104"/>
    </location>
    <ligand>
        <name>Fe cation</name>
        <dbReference type="ChEBI" id="CHEBI:24875"/>
        <label>2</label>
    </ligand>
</feature>
<dbReference type="GO" id="GO:0046872">
    <property type="term" value="F:metal ion binding"/>
    <property type="evidence" value="ECO:0007669"/>
    <property type="project" value="UniProtKB-KW"/>
</dbReference>
<evidence type="ECO:0000256" key="7">
    <source>
        <dbReference type="ARBA" id="ARBA00023033"/>
    </source>
</evidence>
<sequence length="225" mass="24642">MATQSNSVTAWAQDRPQSRLERGIVSFDRALRAIVPNSNPSTRPLPVQNNHLPKLSVQEARHVAGLMRVNHTGEVCAQGLYHGQALTAKNDAVKQAMQQSAQEEVDHLVWCETRLQELGSHPSVFTPVWYGLSFGIGALAGVISNEFSLGFVAETETQVSEHLNEHIGSLPPQDDRSAQILAQMDVEELHHRDKAVAAGASNLAPPVRAGMRFLANCMKKTAYYV</sequence>
<keyword evidence="3 9" id="KW-0831">Ubiquinone biosynthesis</keyword>
<dbReference type="SUPFAM" id="SSF47240">
    <property type="entry name" value="Ferritin-like"/>
    <property type="match status" value="1"/>
</dbReference>
<dbReference type="Proteomes" id="UP000092616">
    <property type="component" value="Unassembled WGS sequence"/>
</dbReference>
<dbReference type="InterPro" id="IPR047809">
    <property type="entry name" value="COQ7_proteobact"/>
</dbReference>
<comment type="catalytic activity">
    <reaction evidence="9">
        <text>a 5-methoxy-2-methyl-3-(all-trans-polyprenyl)benzene-1,4-diol + AH2 + O2 = a 3-demethylubiquinol + A + H2O</text>
        <dbReference type="Rhea" id="RHEA:50908"/>
        <dbReference type="Rhea" id="RHEA-COMP:10859"/>
        <dbReference type="Rhea" id="RHEA-COMP:10914"/>
        <dbReference type="ChEBI" id="CHEBI:13193"/>
        <dbReference type="ChEBI" id="CHEBI:15377"/>
        <dbReference type="ChEBI" id="CHEBI:15379"/>
        <dbReference type="ChEBI" id="CHEBI:17499"/>
        <dbReference type="ChEBI" id="CHEBI:84167"/>
        <dbReference type="ChEBI" id="CHEBI:84422"/>
        <dbReference type="EC" id="1.14.99.60"/>
    </reaction>
</comment>
<keyword evidence="6 9" id="KW-0408">Iron</keyword>
<evidence type="ECO:0000256" key="9">
    <source>
        <dbReference type="HAMAP-Rule" id="MF_01658"/>
    </source>
</evidence>
<keyword evidence="8 9" id="KW-0472">Membrane</keyword>
<feature type="binding site" evidence="9">
    <location>
        <position position="191"/>
    </location>
    <ligand>
        <name>Fe cation</name>
        <dbReference type="ChEBI" id="CHEBI:24875"/>
        <label>2</label>
    </ligand>
</feature>
<comment type="cofactor">
    <cofactor evidence="9">
        <name>Fe cation</name>
        <dbReference type="ChEBI" id="CHEBI:24875"/>
    </cofactor>
    <text evidence="9">Binds 2 iron ions per subunit.</text>
</comment>
<comment type="subcellular location">
    <subcellularLocation>
        <location evidence="9">Cell membrane</location>
        <topology evidence="9">Peripheral membrane protein</topology>
    </subcellularLocation>
</comment>
<evidence type="ECO:0000256" key="5">
    <source>
        <dbReference type="ARBA" id="ARBA00023002"/>
    </source>
</evidence>
<evidence type="ECO:0000256" key="6">
    <source>
        <dbReference type="ARBA" id="ARBA00023004"/>
    </source>
</evidence>
<feature type="binding site" evidence="9">
    <location>
        <position position="107"/>
    </location>
    <ligand>
        <name>Fe cation</name>
        <dbReference type="ChEBI" id="CHEBI:24875"/>
        <label>1</label>
    </ligand>
</feature>
<dbReference type="AlphaFoldDB" id="A0A1B8Q9V9"/>
<evidence type="ECO:0000256" key="1">
    <source>
        <dbReference type="ARBA" id="ARBA00004749"/>
    </source>
</evidence>
<dbReference type="GO" id="GO:0005886">
    <property type="term" value="C:plasma membrane"/>
    <property type="evidence" value="ECO:0007669"/>
    <property type="project" value="UniProtKB-SubCell"/>
</dbReference>
<comment type="pathway">
    <text evidence="1 9">Cofactor biosynthesis; ubiquinone biosynthesis.</text>
</comment>
<gene>
    <name evidence="9" type="primary">coq7</name>
    <name evidence="10" type="ORF">A9306_02065</name>
</gene>
<comment type="caution">
    <text evidence="10">The sequence shown here is derived from an EMBL/GenBank/DDBJ whole genome shotgun (WGS) entry which is preliminary data.</text>
</comment>
<feature type="binding site" evidence="9">
    <location>
        <position position="156"/>
    </location>
    <ligand>
        <name>Fe cation</name>
        <dbReference type="ChEBI" id="CHEBI:24875"/>
        <label>2</label>
    </ligand>
</feature>
<dbReference type="GO" id="GO:0008682">
    <property type="term" value="F:3-demethoxyubiquinol 3-hydroxylase activity"/>
    <property type="evidence" value="ECO:0007669"/>
    <property type="project" value="UniProtKB-EC"/>
</dbReference>